<keyword evidence="3" id="KW-1185">Reference proteome</keyword>
<keyword evidence="1" id="KW-0677">Repeat</keyword>
<name>A0AAW0EX20_9TRYP</name>
<dbReference type="InterPro" id="IPR052201">
    <property type="entry name" value="LRR-containing_regulator"/>
</dbReference>
<accession>A0AAW0EX20</accession>
<reference evidence="2 3" key="1">
    <citation type="journal article" date="2021" name="MBio">
        <title>A New Model Trypanosomatid, Novymonas esmeraldas: Genomic Perception of Its 'Candidatus Pandoraea novymonadis' Endosymbiont.</title>
        <authorList>
            <person name="Zakharova A."/>
            <person name="Saura A."/>
            <person name="Butenko A."/>
            <person name="Podesvova L."/>
            <person name="Warmusova S."/>
            <person name="Kostygov A.Y."/>
            <person name="Nenarokova A."/>
            <person name="Lukes J."/>
            <person name="Opperdoes F.R."/>
            <person name="Yurchenko V."/>
        </authorList>
    </citation>
    <scope>NUCLEOTIDE SEQUENCE [LARGE SCALE GENOMIC DNA]</scope>
    <source>
        <strain evidence="2 3">E262AT.01</strain>
    </source>
</reference>
<evidence type="ECO:0000313" key="3">
    <source>
        <dbReference type="Proteomes" id="UP001430356"/>
    </source>
</evidence>
<dbReference type="EMBL" id="JAECZO010000146">
    <property type="protein sequence ID" value="KAK7198360.1"/>
    <property type="molecule type" value="Genomic_DNA"/>
</dbReference>
<dbReference type="Proteomes" id="UP001430356">
    <property type="component" value="Unassembled WGS sequence"/>
</dbReference>
<sequence>MWVEAYRAACAEVSAEVREDVSSSGASGELVVRGNSFDNFKRRVSDTDVRAIVAALRVCPGLAALYLPYNNISDDGGALLGRALGHQLDTIITLDLQHNSLGPEAGVAIAEGLQRNDSLCHVMLAGNALTSRCGAAFGAALRVNVSLAVLDLYSTDMDMPALVHICHALGVNRGLLSLNIGRPLLHGVDELESVVHHLSTALQRNTTLEELHMAHFGLVDDCLQTLVLALCGSAVTTLNVRGNKLSQDAGRLLARLLDRRHDFRSIDVSCNRLCDAGAAALAKGLAHHPQLEALAMQSCSVGERGLVELVGGLTSCSGLRRLSLWGNDVTPAVASALTATFGDLCDMDQVDVGIAEQGGQLVAYRA</sequence>
<dbReference type="PANTHER" id="PTHR24111">
    <property type="entry name" value="LEUCINE-RICH REPEAT-CONTAINING PROTEIN 34"/>
    <property type="match status" value="1"/>
</dbReference>
<dbReference type="InterPro" id="IPR001611">
    <property type="entry name" value="Leu-rich_rpt"/>
</dbReference>
<protein>
    <submittedName>
        <fullName evidence="2">Leucine Rich repeat</fullName>
    </submittedName>
</protein>
<organism evidence="2 3">
    <name type="scientific">Novymonas esmeraldas</name>
    <dbReference type="NCBI Taxonomy" id="1808958"/>
    <lineage>
        <taxon>Eukaryota</taxon>
        <taxon>Discoba</taxon>
        <taxon>Euglenozoa</taxon>
        <taxon>Kinetoplastea</taxon>
        <taxon>Metakinetoplastina</taxon>
        <taxon>Trypanosomatida</taxon>
        <taxon>Trypanosomatidae</taxon>
        <taxon>Novymonas</taxon>
    </lineage>
</organism>
<comment type="caution">
    <text evidence="2">The sequence shown here is derived from an EMBL/GenBank/DDBJ whole genome shotgun (WGS) entry which is preliminary data.</text>
</comment>
<dbReference type="Pfam" id="PF13516">
    <property type="entry name" value="LRR_6"/>
    <property type="match status" value="2"/>
</dbReference>
<dbReference type="SUPFAM" id="SSF52047">
    <property type="entry name" value="RNI-like"/>
    <property type="match status" value="1"/>
</dbReference>
<dbReference type="SMART" id="SM00368">
    <property type="entry name" value="LRR_RI"/>
    <property type="match status" value="7"/>
</dbReference>
<gene>
    <name evidence="2" type="ORF">NESM_000795100</name>
</gene>
<dbReference type="Gene3D" id="3.80.10.10">
    <property type="entry name" value="Ribonuclease Inhibitor"/>
    <property type="match status" value="2"/>
</dbReference>
<evidence type="ECO:0000256" key="1">
    <source>
        <dbReference type="ARBA" id="ARBA00022737"/>
    </source>
</evidence>
<evidence type="ECO:0000313" key="2">
    <source>
        <dbReference type="EMBL" id="KAK7198360.1"/>
    </source>
</evidence>
<dbReference type="InterPro" id="IPR032675">
    <property type="entry name" value="LRR_dom_sf"/>
</dbReference>
<dbReference type="PANTHER" id="PTHR24111:SF0">
    <property type="entry name" value="LEUCINE-RICH REPEAT-CONTAINING PROTEIN"/>
    <property type="match status" value="1"/>
</dbReference>
<dbReference type="AlphaFoldDB" id="A0AAW0EX20"/>
<proteinExistence type="predicted"/>